<keyword evidence="3" id="KW-1185">Reference proteome</keyword>
<dbReference type="EMBL" id="JAPVEA010000005">
    <property type="protein sequence ID" value="KAJ5453543.1"/>
    <property type="molecule type" value="Genomic_DNA"/>
</dbReference>
<accession>A0AAD6C6H8</accession>
<proteinExistence type="predicted"/>
<gene>
    <name evidence="2" type="ORF">N7458_004499</name>
</gene>
<protein>
    <recommendedName>
        <fullName evidence="4">Protein kinase domain-containing protein</fullName>
    </recommendedName>
</protein>
<evidence type="ECO:0000313" key="2">
    <source>
        <dbReference type="EMBL" id="KAJ5453543.1"/>
    </source>
</evidence>
<dbReference type="GeneID" id="81598124"/>
<reference evidence="2" key="1">
    <citation type="submission" date="2022-12" db="EMBL/GenBank/DDBJ databases">
        <authorList>
            <person name="Petersen C."/>
        </authorList>
    </citation>
    <scope>NUCLEOTIDE SEQUENCE</scope>
    <source>
        <strain evidence="2">IBT 16125</strain>
    </source>
</reference>
<dbReference type="AlphaFoldDB" id="A0AAD6C6H8"/>
<sequence>MAPYGRILNHTEAGQGEPGTFGFPGPRTEQFALGSLYYLINDGFEVYGDRCLTEDPYDHSPKVVRLLQNMEFPKLASDPLVDDVIDKCWHNGYTTVSDLAAHTKKILHESPDRAPQSTGSMGTEQAIGDSSDELEGNLMGDDFPSKRNLYQDLEQRGLLQFLSSGEREEIGFTLAW</sequence>
<comment type="caution">
    <text evidence="2">The sequence shown here is derived from an EMBL/GenBank/DDBJ whole genome shotgun (WGS) entry which is preliminary data.</text>
</comment>
<evidence type="ECO:0000256" key="1">
    <source>
        <dbReference type="SAM" id="MobiDB-lite"/>
    </source>
</evidence>
<name>A0AAD6C6H8_9EURO</name>
<dbReference type="RefSeq" id="XP_056766499.1">
    <property type="nucleotide sequence ID" value="XM_056907881.1"/>
</dbReference>
<dbReference type="Proteomes" id="UP001213681">
    <property type="component" value="Unassembled WGS sequence"/>
</dbReference>
<feature type="region of interest" description="Disordered" evidence="1">
    <location>
        <begin position="109"/>
        <end position="141"/>
    </location>
</feature>
<evidence type="ECO:0000313" key="3">
    <source>
        <dbReference type="Proteomes" id="UP001213681"/>
    </source>
</evidence>
<reference evidence="2" key="2">
    <citation type="journal article" date="2023" name="IMA Fungus">
        <title>Comparative genomic study of the Penicillium genus elucidates a diverse pangenome and 15 lateral gene transfer events.</title>
        <authorList>
            <person name="Petersen C."/>
            <person name="Sorensen T."/>
            <person name="Nielsen M.R."/>
            <person name="Sondergaard T.E."/>
            <person name="Sorensen J.L."/>
            <person name="Fitzpatrick D.A."/>
            <person name="Frisvad J.C."/>
            <person name="Nielsen K.L."/>
        </authorList>
    </citation>
    <scope>NUCLEOTIDE SEQUENCE</scope>
    <source>
        <strain evidence="2">IBT 16125</strain>
    </source>
</reference>
<organism evidence="2 3">
    <name type="scientific">Penicillium daleae</name>
    <dbReference type="NCBI Taxonomy" id="63821"/>
    <lineage>
        <taxon>Eukaryota</taxon>
        <taxon>Fungi</taxon>
        <taxon>Dikarya</taxon>
        <taxon>Ascomycota</taxon>
        <taxon>Pezizomycotina</taxon>
        <taxon>Eurotiomycetes</taxon>
        <taxon>Eurotiomycetidae</taxon>
        <taxon>Eurotiales</taxon>
        <taxon>Aspergillaceae</taxon>
        <taxon>Penicillium</taxon>
    </lineage>
</organism>
<evidence type="ECO:0008006" key="4">
    <source>
        <dbReference type="Google" id="ProtNLM"/>
    </source>
</evidence>